<protein>
    <submittedName>
        <fullName evidence="3">2-polyprenyl-6-methoxyphenol hydroxylase-like FAD-dependent oxidoreductase</fullName>
    </submittedName>
</protein>
<dbReference type="Pfam" id="PF01266">
    <property type="entry name" value="DAO"/>
    <property type="match status" value="1"/>
</dbReference>
<dbReference type="InterPro" id="IPR050407">
    <property type="entry name" value="Geranylgeranyl_reductase"/>
</dbReference>
<proteinExistence type="predicted"/>
<evidence type="ECO:0000313" key="4">
    <source>
        <dbReference type="Proteomes" id="UP001183629"/>
    </source>
</evidence>
<dbReference type="PANTHER" id="PTHR42685">
    <property type="entry name" value="GERANYLGERANYL DIPHOSPHATE REDUCTASE"/>
    <property type="match status" value="1"/>
</dbReference>
<dbReference type="RefSeq" id="WP_310420872.1">
    <property type="nucleotide sequence ID" value="NZ_JAVDYC010000001.1"/>
</dbReference>
<accession>A0AAE4CV43</accession>
<dbReference type="PRINTS" id="PR00420">
    <property type="entry name" value="RNGMNOXGNASE"/>
</dbReference>
<feature type="domain" description="FAD dependent oxidoreductase" evidence="2">
    <location>
        <begin position="3"/>
        <end position="77"/>
    </location>
</feature>
<reference evidence="3 4" key="1">
    <citation type="submission" date="2023-07" db="EMBL/GenBank/DDBJ databases">
        <title>Sequencing the genomes of 1000 actinobacteria strains.</title>
        <authorList>
            <person name="Klenk H.-P."/>
        </authorList>
    </citation>
    <scope>NUCLEOTIDE SEQUENCE [LARGE SCALE GENOMIC DNA]</scope>
    <source>
        <strain evidence="3 4">DSM 44711</strain>
    </source>
</reference>
<feature type="compositionally biased region" description="Basic and acidic residues" evidence="1">
    <location>
        <begin position="417"/>
        <end position="434"/>
    </location>
</feature>
<keyword evidence="4" id="KW-1185">Reference proteome</keyword>
<feature type="region of interest" description="Disordered" evidence="1">
    <location>
        <begin position="408"/>
        <end position="434"/>
    </location>
</feature>
<dbReference type="InterPro" id="IPR006076">
    <property type="entry name" value="FAD-dep_OxRdtase"/>
</dbReference>
<dbReference type="SUPFAM" id="SSF51905">
    <property type="entry name" value="FAD/NAD(P)-binding domain"/>
    <property type="match status" value="1"/>
</dbReference>
<dbReference type="Proteomes" id="UP001183629">
    <property type="component" value="Unassembled WGS sequence"/>
</dbReference>
<comment type="caution">
    <text evidence="3">The sequence shown here is derived from an EMBL/GenBank/DDBJ whole genome shotgun (WGS) entry which is preliminary data.</text>
</comment>
<organism evidence="3 4">
    <name type="scientific">Catenuloplanes niger</name>
    <dbReference type="NCBI Taxonomy" id="587534"/>
    <lineage>
        <taxon>Bacteria</taxon>
        <taxon>Bacillati</taxon>
        <taxon>Actinomycetota</taxon>
        <taxon>Actinomycetes</taxon>
        <taxon>Micromonosporales</taxon>
        <taxon>Micromonosporaceae</taxon>
        <taxon>Catenuloplanes</taxon>
    </lineage>
</organism>
<sequence length="434" mass="45938">MEHVVVVGAGVTGLFLAVGLGRRGYRVTVVDRDSGPSATGWKRRGVMQFHHPHGIRQQAIDALDAEMPDVHEALLAVGAVDVVTGGLLCRRSTFERALRSAAAAEPGVTLLTGNVGDDVPRGGGRATGVLVDGQPLAADLVLDAGGRNSRIGAELRPDTEDQDCGLAYVSRQHVLLPGATPGPMSSGLGYLQQHRGYLVAAFLQDAATFSTLIARDSSDDDLAGLRHAPGYEAACAAIPALAAWTDPERSRPTSAPMVGANLHNTYRGQGTLPGLIHVGDAVCVTNPTVGRGIATSLMQARSLLTALSEHDDLRDACASFDAYCESAIRPWFDDHISTDPDRLARYRGADVDLDRPLTSVWIAEAMPAVAADLRPVIGRFLAMRTLPAELATIEPAAKAIYRGGWRPDRPAGPGHTDLAELIKAAEDTRPRRDG</sequence>
<name>A0AAE4CV43_9ACTN</name>
<evidence type="ECO:0000259" key="2">
    <source>
        <dbReference type="Pfam" id="PF01266"/>
    </source>
</evidence>
<dbReference type="Gene3D" id="3.50.50.60">
    <property type="entry name" value="FAD/NAD(P)-binding domain"/>
    <property type="match status" value="1"/>
</dbReference>
<evidence type="ECO:0000313" key="3">
    <source>
        <dbReference type="EMBL" id="MDR7325840.1"/>
    </source>
</evidence>
<dbReference type="EMBL" id="JAVDYC010000001">
    <property type="protein sequence ID" value="MDR7325840.1"/>
    <property type="molecule type" value="Genomic_DNA"/>
</dbReference>
<dbReference type="PANTHER" id="PTHR42685:SF22">
    <property type="entry name" value="CONDITIONED MEDIUM FACTOR RECEPTOR 1"/>
    <property type="match status" value="1"/>
</dbReference>
<gene>
    <name evidence="3" type="ORF">J2S44_006090</name>
</gene>
<dbReference type="AlphaFoldDB" id="A0AAE4CV43"/>
<evidence type="ECO:0000256" key="1">
    <source>
        <dbReference type="SAM" id="MobiDB-lite"/>
    </source>
</evidence>
<dbReference type="InterPro" id="IPR036188">
    <property type="entry name" value="FAD/NAD-bd_sf"/>
</dbReference>